<evidence type="ECO:0000313" key="3">
    <source>
        <dbReference type="Proteomes" id="UP000308730"/>
    </source>
</evidence>
<comment type="caution">
    <text evidence="2">The sequence shown here is derived from an EMBL/GenBank/DDBJ whole genome shotgun (WGS) entry which is preliminary data.</text>
</comment>
<reference evidence="2 3" key="1">
    <citation type="submission" date="2019-02" db="EMBL/GenBank/DDBJ databases">
        <title>Genome sequencing of the rare red list fungi Antrodiella citrinella (Flaviporus citrinellus).</title>
        <authorList>
            <person name="Buettner E."/>
            <person name="Kellner H."/>
        </authorList>
    </citation>
    <scope>NUCLEOTIDE SEQUENCE [LARGE SCALE GENOMIC DNA]</scope>
    <source>
        <strain evidence="2 3">DSM 108506</strain>
    </source>
</reference>
<dbReference type="Pfam" id="PF12697">
    <property type="entry name" value="Abhydrolase_6"/>
    <property type="match status" value="1"/>
</dbReference>
<dbReference type="Proteomes" id="UP000308730">
    <property type="component" value="Unassembled WGS sequence"/>
</dbReference>
<dbReference type="SUPFAM" id="SSF53474">
    <property type="entry name" value="alpha/beta-Hydrolases"/>
    <property type="match status" value="1"/>
</dbReference>
<feature type="domain" description="AB hydrolase-1" evidence="1">
    <location>
        <begin position="45"/>
        <end position="335"/>
    </location>
</feature>
<organism evidence="2 3">
    <name type="scientific">Antrodiella citrinella</name>
    <dbReference type="NCBI Taxonomy" id="2447956"/>
    <lineage>
        <taxon>Eukaryota</taxon>
        <taxon>Fungi</taxon>
        <taxon>Dikarya</taxon>
        <taxon>Basidiomycota</taxon>
        <taxon>Agaricomycotina</taxon>
        <taxon>Agaricomycetes</taxon>
        <taxon>Polyporales</taxon>
        <taxon>Steccherinaceae</taxon>
        <taxon>Antrodiella</taxon>
    </lineage>
</organism>
<evidence type="ECO:0000259" key="1">
    <source>
        <dbReference type="Pfam" id="PF12697"/>
    </source>
</evidence>
<evidence type="ECO:0000313" key="2">
    <source>
        <dbReference type="EMBL" id="THH29498.1"/>
    </source>
</evidence>
<gene>
    <name evidence="2" type="ORF">EUX98_g4691</name>
</gene>
<sequence length="362" mass="40563">MQLLIDSFLLTGKPERGSIQYAYKRYRNPYANLPKDQRTTSGVALLLIHCINTHKETWEPTIESLFELQSSANGGNNGNIVEVWSMDSPNHGYAAYLNEEVLFTRPEIVNWSTYSDGLKMIMKSGLISGDHVIGVGHSAGATCVVLSLDGCPLDRIPYSSLILVEPPMLSRPLLEKMLSSSDGTNLLHMVIKAVLKRKDVWSSREEARQFFAKRYPWKKWDPRVLDFFIDYGLRDLPTATYPDRQEGVTLACPREQEAATYTLYEGGVRSLELLSVYCPVVPVHCIIGGRPDLISDETRAAIWDVNEGRRMASIATVEGAGHMVAQESPHGTADAIWNIVNSKQAVLSAKREMRTHNWNHDT</sequence>
<dbReference type="InterPro" id="IPR000073">
    <property type="entry name" value="AB_hydrolase_1"/>
</dbReference>
<dbReference type="Gene3D" id="3.40.50.1820">
    <property type="entry name" value="alpha/beta hydrolase"/>
    <property type="match status" value="1"/>
</dbReference>
<dbReference type="EMBL" id="SGPM01000121">
    <property type="protein sequence ID" value="THH29498.1"/>
    <property type="molecule type" value="Genomic_DNA"/>
</dbReference>
<keyword evidence="3" id="KW-1185">Reference proteome</keyword>
<dbReference type="AlphaFoldDB" id="A0A4S4MVU4"/>
<protein>
    <recommendedName>
        <fullName evidence="1">AB hydrolase-1 domain-containing protein</fullName>
    </recommendedName>
</protein>
<name>A0A4S4MVU4_9APHY</name>
<dbReference type="InterPro" id="IPR029058">
    <property type="entry name" value="AB_hydrolase_fold"/>
</dbReference>
<proteinExistence type="predicted"/>
<dbReference type="OrthoDB" id="94039at2759"/>
<accession>A0A4S4MVU4</accession>